<accession>A0ABM9A194</accession>
<evidence type="ECO:0000313" key="2">
    <source>
        <dbReference type="EMBL" id="CAH0537397.1"/>
    </source>
</evidence>
<dbReference type="Proteomes" id="UP000838748">
    <property type="component" value="Unassembled WGS sequence"/>
</dbReference>
<keyword evidence="3" id="KW-1185">Reference proteome</keyword>
<comment type="caution">
    <text evidence="2">The sequence shown here is derived from an EMBL/GenBank/DDBJ whole genome shotgun (WGS) entry which is preliminary data.</text>
</comment>
<reference evidence="2" key="1">
    <citation type="submission" date="2021-11" db="EMBL/GenBank/DDBJ databases">
        <authorList>
            <person name="Rodrigo-Torres L."/>
            <person name="Arahal R. D."/>
            <person name="Lucena T."/>
        </authorList>
    </citation>
    <scope>NUCLEOTIDE SEQUENCE</scope>
    <source>
        <strain evidence="2">CECT 7928</strain>
    </source>
</reference>
<proteinExistence type="predicted"/>
<organism evidence="2 3">
    <name type="scientific">Vibrio marisflavi CECT 7928</name>
    <dbReference type="NCBI Taxonomy" id="634439"/>
    <lineage>
        <taxon>Bacteria</taxon>
        <taxon>Pseudomonadati</taxon>
        <taxon>Pseudomonadota</taxon>
        <taxon>Gammaproteobacteria</taxon>
        <taxon>Vibrionales</taxon>
        <taxon>Vibrionaceae</taxon>
        <taxon>Vibrio</taxon>
    </lineage>
</organism>
<protein>
    <recommendedName>
        <fullName evidence="4">BNR repeat-containing family member</fullName>
    </recommendedName>
</protein>
<evidence type="ECO:0000313" key="3">
    <source>
        <dbReference type="Proteomes" id="UP000838748"/>
    </source>
</evidence>
<name>A0ABM9A194_9VIBR</name>
<evidence type="ECO:0000256" key="1">
    <source>
        <dbReference type="SAM" id="SignalP"/>
    </source>
</evidence>
<sequence>MKLAGLALSIAACTLSTSALSQQLGWSTQTIPGEVADLGIQTDGLNNAYIAYSLYDGSFPRNVKVIKLDSETNTVSDNLDSQDVISGSNIEIAVDKNDQTVYVFVSKRDDQDNIVGEIWALKQGGSWTLISSNANIAMIDTSYSSAISVAPNGEVYVVYQTSKVGVVDNDFLKVKKYSPKTGTWTDLDSTGLLPLPPEGEQLLIRHLKINFKGNTPYISFVEAASVLSQVVVSHIDLETEKGVTDFEGGELGAVAFPDLLLGDNDDMKLTFIQNSGQYWRPAEYAISDGVYQQLYYGSDHAGYFMSAVQTSDHNTSVITFRDDTNNYKPTLIELSSDGVELGKKVFQYDTVYNVSAMSKDNIIFNAFSTHENSGSLDLVVKYKHIK</sequence>
<keyword evidence="1" id="KW-0732">Signal</keyword>
<dbReference type="RefSeq" id="WP_237360453.1">
    <property type="nucleotide sequence ID" value="NZ_CAKLDM010000001.1"/>
</dbReference>
<feature type="signal peptide" evidence="1">
    <location>
        <begin position="1"/>
        <end position="21"/>
    </location>
</feature>
<gene>
    <name evidence="2" type="ORF">VMF7928_01089</name>
</gene>
<feature type="chain" id="PRO_5047394460" description="BNR repeat-containing family member" evidence="1">
    <location>
        <begin position="22"/>
        <end position="386"/>
    </location>
</feature>
<dbReference type="EMBL" id="CAKLDM010000001">
    <property type="protein sequence ID" value="CAH0537397.1"/>
    <property type="molecule type" value="Genomic_DNA"/>
</dbReference>
<evidence type="ECO:0008006" key="4">
    <source>
        <dbReference type="Google" id="ProtNLM"/>
    </source>
</evidence>
<dbReference type="SUPFAM" id="SSF89372">
    <property type="entry name" value="Fucose-specific lectin"/>
    <property type="match status" value="1"/>
</dbReference>